<dbReference type="SUPFAM" id="SSF53756">
    <property type="entry name" value="UDP-Glycosyltransferase/glycogen phosphorylase"/>
    <property type="match status" value="1"/>
</dbReference>
<evidence type="ECO:0000313" key="1">
    <source>
        <dbReference type="EMBL" id="AMD90179.1"/>
    </source>
</evidence>
<reference evidence="2" key="1">
    <citation type="submission" date="2016-02" db="EMBL/GenBank/DDBJ databases">
        <authorList>
            <person name="Holder M.E."/>
            <person name="Ajami N.J."/>
            <person name="Petrosino J.F."/>
        </authorList>
    </citation>
    <scope>NUCLEOTIDE SEQUENCE [LARGE SCALE GENOMIC DNA]</scope>
    <source>
        <strain evidence="2">CCUG 45958</strain>
    </source>
</reference>
<dbReference type="Gene3D" id="3.40.50.2000">
    <property type="entry name" value="Glycogen Phosphorylase B"/>
    <property type="match status" value="2"/>
</dbReference>
<dbReference type="GO" id="GO:0016757">
    <property type="term" value="F:glycosyltransferase activity"/>
    <property type="evidence" value="ECO:0007669"/>
    <property type="project" value="TreeGrafter"/>
</dbReference>
<gene>
    <name evidence="1" type="ORF">AXF13_08615</name>
</gene>
<sequence length="361" mass="40999">MARVLYGIHGTGHGHAMRGLTIARRLSGHEFLFVADDDAPKILEPEFPVRRLPNLGTVFKNYKVDLGATVTRAVPLLWHRRRYIDRVLRLMDEFKPDVCMTDLEYFVPRAAEEAGLPCLTLDHQHIITCCRHNLPPDMWWDSFVQGLTPRYLFRPTAENLIISFYAPPVLPRYKARVAPPILRDSVLALHPRDEGHVLVYQSNSTHRKLVDFLRAATDKICYVYGYGRAEGREGNVIFMRKSEEGFLRLLEGCSYVIQGGGHTLMSEALHLGKPILTLPLKAMVEQRFNALYVERLNYGMRADMLSLEPELLRRFEARLPEFKAAIAAGNFCGNELVFGLVDHFIRHGNLPLQGAPAVLEG</sequence>
<name>A0A0X8JJY5_9BACT</name>
<dbReference type="Pfam" id="PF13528">
    <property type="entry name" value="Glyco_trans_1_3"/>
    <property type="match status" value="1"/>
</dbReference>
<dbReference type="PANTHER" id="PTHR21015">
    <property type="entry name" value="UDP-N-ACETYLGLUCOSAMINE--N-ACETYLMURAMYL-(PENTAPEPTIDE) PYROPHOSPHORYL-UNDECAPRENOL N-ACETYLGLUCOSAMINE TRANSFERASE 1"/>
    <property type="match status" value="1"/>
</dbReference>
<proteinExistence type="predicted"/>
<dbReference type="KEGG" id="dfi:AXF13_08615"/>
<accession>A0A0X8JJY5</accession>
<organism evidence="1 2">
    <name type="scientific">Desulfovibrio fairfieldensis</name>
    <dbReference type="NCBI Taxonomy" id="44742"/>
    <lineage>
        <taxon>Bacteria</taxon>
        <taxon>Pseudomonadati</taxon>
        <taxon>Thermodesulfobacteriota</taxon>
        <taxon>Desulfovibrionia</taxon>
        <taxon>Desulfovibrionales</taxon>
        <taxon>Desulfovibrionaceae</taxon>
        <taxon>Desulfovibrio</taxon>
    </lineage>
</organism>
<dbReference type="AlphaFoldDB" id="A0A0X8JJY5"/>
<evidence type="ECO:0000313" key="2">
    <source>
        <dbReference type="Proteomes" id="UP000069241"/>
    </source>
</evidence>
<dbReference type="PANTHER" id="PTHR21015:SF22">
    <property type="entry name" value="GLYCOSYLTRANSFERASE"/>
    <property type="match status" value="1"/>
</dbReference>
<dbReference type="STRING" id="44742.AXF13_08615"/>
<dbReference type="Proteomes" id="UP000069241">
    <property type="component" value="Chromosome"/>
</dbReference>
<dbReference type="RefSeq" id="WP_062252611.1">
    <property type="nucleotide sequence ID" value="NZ_CP014229.1"/>
</dbReference>
<keyword evidence="2" id="KW-1185">Reference proteome</keyword>
<dbReference type="EMBL" id="CP014229">
    <property type="protein sequence ID" value="AMD90179.1"/>
    <property type="molecule type" value="Genomic_DNA"/>
</dbReference>
<protein>
    <submittedName>
        <fullName evidence="1">Teichoic acid biosynthesis protein</fullName>
    </submittedName>
</protein>